<dbReference type="GO" id="GO:0016323">
    <property type="term" value="C:basolateral plasma membrane"/>
    <property type="evidence" value="ECO:0000318"/>
    <property type="project" value="GO_Central"/>
</dbReference>
<dbReference type="InterPro" id="IPR036259">
    <property type="entry name" value="MFS_trans_sf"/>
</dbReference>
<feature type="compositionally biased region" description="Polar residues" evidence="9">
    <location>
        <begin position="295"/>
        <end position="305"/>
    </location>
</feature>
<dbReference type="PROSITE" id="PS51465">
    <property type="entry name" value="KAZAL_2"/>
    <property type="match status" value="1"/>
</dbReference>
<feature type="transmembrane region" description="Helical" evidence="8">
    <location>
        <begin position="250"/>
        <end position="272"/>
    </location>
</feature>
<dbReference type="AlphaFoldDB" id="W5NE99"/>
<comment type="caution">
    <text evidence="8">Lacks conserved residue(s) required for the propagation of feature annotation.</text>
</comment>
<protein>
    <recommendedName>
        <fullName evidence="8">Solute carrier organic anion transporter family member</fullName>
    </recommendedName>
</protein>
<sequence>MGVNAKKLPESQMEREPCCSKLKMFLVSLSFVYFAKAFQGSYMKSSITQIERRFDIPSSLIGVIDGSFEMGNLLVIAFVSYFGAKLHRPRLIGAGCLLMALGSFCTALPHFFMGHYQYETSIEHSSNLTVNTSPCLANQSNTIKDTSSPDGPKAECEQEVGSSMWIYVFLGNMLRGIGETPIMPLGLSYLDDFSQEENTAFYIACLQTIFLLGPVFGFLLGSLCAKLYVDIGFVNLDSVTISPRDARWVGAWWLGFFVSSAIMLFAGIPFWFLPKSLPNPEEEKENAGKQEQAESESLQPQDVSGGNTSVKLVDIARGFLPSLKKLLGTPVYFVLVCGSILKFNSFIGLITFKPKYMEQQFGQSASGANFFIGLLNLPAVATGIFVGGLIMKKFKMSVVAGAQLSFATSFTAYLLSVTQFGIKCENIQVAGLTVSYNGTSQVSNEDRMLLSDCNRGCSCSLRGWDPVCSENEVTYMSPCLAGCKSSSGFGRNMVFHNCTCVASFPPPSGNLSVVVGQCPRKDECKRSFIVYMAVSVLSSFINALGITPGYMVIIRCIMPELKSLALGIQTLMIRTLGGIPAPVYFGALIDSTCLKWGIKKCGGRGACRMYNSNMYRHVFLGLIVSLSGLSYFFTIAEIVLLRKQFGKKRLKIRDTDNIRRAEMEFVNMDNKILSYENKLSDCQHKDTKAKDGVQGQSTDTENNTAP</sequence>
<dbReference type="GeneTree" id="ENSGT01150000286901"/>
<dbReference type="PANTHER" id="PTHR11388">
    <property type="entry name" value="ORGANIC ANION TRANSPORTER"/>
    <property type="match status" value="1"/>
</dbReference>
<keyword evidence="6 8" id="KW-0472">Membrane</keyword>
<feature type="region of interest" description="Disordered" evidence="9">
    <location>
        <begin position="281"/>
        <end position="305"/>
    </location>
</feature>
<name>W5NE99_LEPOC</name>
<dbReference type="STRING" id="7918.ENSLOCP00000018958"/>
<dbReference type="GO" id="GO:0015347">
    <property type="term" value="F:sodium-independent organic anion transmembrane transporter activity"/>
    <property type="evidence" value="ECO:0000318"/>
    <property type="project" value="GO_Central"/>
</dbReference>
<proteinExistence type="inferred from homology"/>
<dbReference type="Bgee" id="ENSLOCG00000015401">
    <property type="expression patterns" value="Expressed in liver and 10 other cell types or tissues"/>
</dbReference>
<comment type="similarity">
    <text evidence="2 8">Belongs to the organo anion transporter (TC 2.A.60) family.</text>
</comment>
<accession>W5NE99</accession>
<feature type="transmembrane region" description="Helical" evidence="8">
    <location>
        <begin position="618"/>
        <end position="641"/>
    </location>
</feature>
<evidence type="ECO:0000259" key="10">
    <source>
        <dbReference type="PROSITE" id="PS50850"/>
    </source>
</evidence>
<dbReference type="Proteomes" id="UP000018468">
    <property type="component" value="Linkage group LG8"/>
</dbReference>
<dbReference type="EMBL" id="AHAT01026450">
    <property type="status" value="NOT_ANNOTATED_CDS"/>
    <property type="molecule type" value="Genomic_DNA"/>
</dbReference>
<feature type="domain" description="Major facilitator superfamily (MFS) profile" evidence="10">
    <location>
        <begin position="25"/>
        <end position="639"/>
    </location>
</feature>
<keyword evidence="4 8" id="KW-0812">Transmembrane</keyword>
<dbReference type="GO" id="GO:0015125">
    <property type="term" value="F:bile acid transmembrane transporter activity"/>
    <property type="evidence" value="ECO:0000318"/>
    <property type="project" value="GO_Central"/>
</dbReference>
<dbReference type="OMA" id="CGVANEC"/>
<reference evidence="12" key="2">
    <citation type="submission" date="2025-08" db="UniProtKB">
        <authorList>
            <consortium name="Ensembl"/>
        </authorList>
    </citation>
    <scope>IDENTIFICATION</scope>
</reference>
<feature type="transmembrane region" description="Helical" evidence="8">
    <location>
        <begin position="396"/>
        <end position="415"/>
    </location>
</feature>
<dbReference type="PANTHER" id="PTHR11388:SF89">
    <property type="entry name" value="SOLUTE CARRIER ORGANIC ANION TRANSPORTER FAMILY MEMBER 1B3"/>
    <property type="match status" value="1"/>
</dbReference>
<reference evidence="13" key="1">
    <citation type="submission" date="2011-12" db="EMBL/GenBank/DDBJ databases">
        <title>The Draft Genome of Lepisosteus oculatus.</title>
        <authorList>
            <consortium name="The Broad Institute Genome Assembly &amp; Analysis Group"/>
            <consortium name="Computational R&amp;D Group"/>
            <consortium name="and Sequencing Platform"/>
            <person name="Di Palma F."/>
            <person name="Alfoldi J."/>
            <person name="Johnson J."/>
            <person name="Berlin A."/>
            <person name="Gnerre S."/>
            <person name="Jaffe D."/>
            <person name="MacCallum I."/>
            <person name="Young S."/>
            <person name="Walker B.J."/>
            <person name="Lander E.S."/>
            <person name="Lindblad-Toh K."/>
        </authorList>
    </citation>
    <scope>NUCLEOTIDE SEQUENCE [LARGE SCALE GENOMIC DNA]</scope>
</reference>
<evidence type="ECO:0000313" key="12">
    <source>
        <dbReference type="Ensembl" id="ENSLOCP00000018958.1"/>
    </source>
</evidence>
<keyword evidence="8" id="KW-0406">Ion transport</keyword>
<dbReference type="eggNOG" id="KOG3626">
    <property type="taxonomic scope" value="Eukaryota"/>
</dbReference>
<comment type="subcellular location">
    <subcellularLocation>
        <location evidence="1 8">Cell membrane</location>
        <topology evidence="1 8">Multi-pass membrane protein</topology>
    </subcellularLocation>
</comment>
<evidence type="ECO:0000259" key="11">
    <source>
        <dbReference type="PROSITE" id="PS51465"/>
    </source>
</evidence>
<dbReference type="InParanoid" id="W5NE99"/>
<dbReference type="GO" id="GO:0043252">
    <property type="term" value="P:sodium-independent organic anion transport"/>
    <property type="evidence" value="ECO:0000318"/>
    <property type="project" value="GO_Central"/>
</dbReference>
<dbReference type="Gene3D" id="1.20.1250.20">
    <property type="entry name" value="MFS general substrate transporter like domains"/>
    <property type="match status" value="1"/>
</dbReference>
<dbReference type="PROSITE" id="PS50850">
    <property type="entry name" value="MFS"/>
    <property type="match status" value="1"/>
</dbReference>
<evidence type="ECO:0000256" key="9">
    <source>
        <dbReference type="SAM" id="MobiDB-lite"/>
    </source>
</evidence>
<dbReference type="EMBL" id="AHAT01026451">
    <property type="status" value="NOT_ANNOTATED_CDS"/>
    <property type="molecule type" value="Genomic_DNA"/>
</dbReference>
<evidence type="ECO:0000256" key="6">
    <source>
        <dbReference type="ARBA" id="ARBA00023136"/>
    </source>
</evidence>
<feature type="transmembrane region" description="Helical" evidence="8">
    <location>
        <begin position="91"/>
        <end position="112"/>
    </location>
</feature>
<feature type="transmembrane region" description="Helical" evidence="8">
    <location>
        <begin position="200"/>
        <end position="229"/>
    </location>
</feature>
<evidence type="ECO:0000256" key="3">
    <source>
        <dbReference type="ARBA" id="ARBA00022475"/>
    </source>
</evidence>
<dbReference type="GO" id="GO:0006811">
    <property type="term" value="P:monoatomic ion transport"/>
    <property type="evidence" value="ECO:0007669"/>
    <property type="project" value="UniProtKB-KW"/>
</dbReference>
<feature type="transmembrane region" description="Helical" evidence="8">
    <location>
        <begin position="331"/>
        <end position="350"/>
    </location>
</feature>
<keyword evidence="7" id="KW-1015">Disulfide bond</keyword>
<organism evidence="12 13">
    <name type="scientific">Lepisosteus oculatus</name>
    <name type="common">Spotted gar</name>
    <dbReference type="NCBI Taxonomy" id="7918"/>
    <lineage>
        <taxon>Eukaryota</taxon>
        <taxon>Metazoa</taxon>
        <taxon>Chordata</taxon>
        <taxon>Craniata</taxon>
        <taxon>Vertebrata</taxon>
        <taxon>Euteleostomi</taxon>
        <taxon>Actinopterygii</taxon>
        <taxon>Neopterygii</taxon>
        <taxon>Holostei</taxon>
        <taxon>Semionotiformes</taxon>
        <taxon>Lepisosteidae</taxon>
        <taxon>Lepisosteus</taxon>
    </lineage>
</organism>
<evidence type="ECO:0000256" key="7">
    <source>
        <dbReference type="ARBA" id="ARBA00023157"/>
    </source>
</evidence>
<dbReference type="InterPro" id="IPR020846">
    <property type="entry name" value="MFS_dom"/>
</dbReference>
<feature type="transmembrane region" description="Helical" evidence="8">
    <location>
        <begin position="528"/>
        <end position="553"/>
    </location>
</feature>
<dbReference type="EMBL" id="AHAT01026449">
    <property type="status" value="NOT_ANNOTATED_CDS"/>
    <property type="molecule type" value="Genomic_DNA"/>
</dbReference>
<dbReference type="InterPro" id="IPR002350">
    <property type="entry name" value="Kazal_dom"/>
</dbReference>
<reference evidence="12" key="3">
    <citation type="submission" date="2025-09" db="UniProtKB">
        <authorList>
            <consortium name="Ensembl"/>
        </authorList>
    </citation>
    <scope>IDENTIFICATION</scope>
</reference>
<evidence type="ECO:0000256" key="5">
    <source>
        <dbReference type="ARBA" id="ARBA00022989"/>
    </source>
</evidence>
<feature type="transmembrane region" description="Helical" evidence="8">
    <location>
        <begin position="370"/>
        <end position="390"/>
    </location>
</feature>
<evidence type="ECO:0000256" key="1">
    <source>
        <dbReference type="ARBA" id="ARBA00004651"/>
    </source>
</evidence>
<feature type="compositionally biased region" description="Polar residues" evidence="9">
    <location>
        <begin position="694"/>
        <end position="706"/>
    </location>
</feature>
<keyword evidence="8" id="KW-0813">Transport</keyword>
<dbReference type="InterPro" id="IPR036058">
    <property type="entry name" value="Kazal_dom_sf"/>
</dbReference>
<dbReference type="EMBL" id="AHAT01026448">
    <property type="status" value="NOT_ANNOTATED_CDS"/>
    <property type="molecule type" value="Genomic_DNA"/>
</dbReference>
<dbReference type="GO" id="GO:0015721">
    <property type="term" value="P:bile acid and bile salt transport"/>
    <property type="evidence" value="ECO:0000318"/>
    <property type="project" value="GO_Central"/>
</dbReference>
<evidence type="ECO:0000256" key="4">
    <source>
        <dbReference type="ARBA" id="ARBA00022692"/>
    </source>
</evidence>
<keyword evidence="5 8" id="KW-1133">Transmembrane helix</keyword>
<keyword evidence="13" id="KW-1185">Reference proteome</keyword>
<dbReference type="Ensembl" id="ENSLOCT00000018990.1">
    <property type="protein sequence ID" value="ENSLOCP00000018958.1"/>
    <property type="gene ID" value="ENSLOCG00000015401.1"/>
</dbReference>
<feature type="domain" description="Kazal-like" evidence="11">
    <location>
        <begin position="447"/>
        <end position="502"/>
    </location>
</feature>
<dbReference type="NCBIfam" id="TIGR00805">
    <property type="entry name" value="oat"/>
    <property type="match status" value="1"/>
</dbReference>
<dbReference type="SUPFAM" id="SSF103473">
    <property type="entry name" value="MFS general substrate transporter"/>
    <property type="match status" value="2"/>
</dbReference>
<feature type="transmembrane region" description="Helical" evidence="8">
    <location>
        <begin position="59"/>
        <end position="84"/>
    </location>
</feature>
<feature type="transmembrane region" description="Helical" evidence="8">
    <location>
        <begin position="21"/>
        <end position="39"/>
    </location>
</feature>
<keyword evidence="3" id="KW-1003">Cell membrane</keyword>
<dbReference type="InterPro" id="IPR004156">
    <property type="entry name" value="OATP"/>
</dbReference>
<dbReference type="Pfam" id="PF07648">
    <property type="entry name" value="Kazal_2"/>
    <property type="match status" value="1"/>
</dbReference>
<dbReference type="SUPFAM" id="SSF100895">
    <property type="entry name" value="Kazal-type serine protease inhibitors"/>
    <property type="match status" value="1"/>
</dbReference>
<evidence type="ECO:0000313" key="13">
    <source>
        <dbReference type="Proteomes" id="UP000018468"/>
    </source>
</evidence>
<evidence type="ECO:0000256" key="2">
    <source>
        <dbReference type="ARBA" id="ARBA00009657"/>
    </source>
</evidence>
<evidence type="ECO:0000256" key="8">
    <source>
        <dbReference type="RuleBase" id="RU362056"/>
    </source>
</evidence>
<dbReference type="Pfam" id="PF03137">
    <property type="entry name" value="OATP"/>
    <property type="match status" value="1"/>
</dbReference>
<feature type="region of interest" description="Disordered" evidence="9">
    <location>
        <begin position="686"/>
        <end position="706"/>
    </location>
</feature>